<proteinExistence type="predicted"/>
<keyword evidence="5" id="KW-0949">S-adenosyl-L-methionine</keyword>
<accession>A0ABV2QEE1</accession>
<dbReference type="Gene3D" id="3.40.50.150">
    <property type="entry name" value="Vaccinia Virus protein VP39"/>
    <property type="match status" value="1"/>
</dbReference>
<comment type="caution">
    <text evidence="6">The sequence shown here is derived from an EMBL/GenBank/DDBJ whole genome shotgun (WGS) entry which is preliminary data.</text>
</comment>
<evidence type="ECO:0000256" key="1">
    <source>
        <dbReference type="ARBA" id="ARBA00022428"/>
    </source>
</evidence>
<dbReference type="Pfam" id="PF01209">
    <property type="entry name" value="Ubie_methyltran"/>
    <property type="match status" value="1"/>
</dbReference>
<keyword evidence="4" id="KW-0831">Ubiquinone biosynthesis</keyword>
<evidence type="ECO:0000313" key="6">
    <source>
        <dbReference type="EMBL" id="MET4579404.1"/>
    </source>
</evidence>
<dbReference type="EC" id="2.1.1.163" evidence="6"/>
<dbReference type="RefSeq" id="WP_354447461.1">
    <property type="nucleotide sequence ID" value="NZ_JBEPSH010000009.1"/>
</dbReference>
<dbReference type="InterPro" id="IPR004033">
    <property type="entry name" value="UbiE/COQ5_MeTrFase"/>
</dbReference>
<evidence type="ECO:0000256" key="2">
    <source>
        <dbReference type="ARBA" id="ARBA00022603"/>
    </source>
</evidence>
<keyword evidence="7" id="KW-1185">Reference proteome</keyword>
<reference evidence="6 7" key="1">
    <citation type="submission" date="2024-06" db="EMBL/GenBank/DDBJ databases">
        <title>Sorghum-associated microbial communities from plants grown in Nebraska, USA.</title>
        <authorList>
            <person name="Schachtman D."/>
        </authorList>
    </citation>
    <scope>NUCLEOTIDE SEQUENCE [LARGE SCALE GENOMIC DNA]</scope>
    <source>
        <strain evidence="6 7">2709</strain>
    </source>
</reference>
<organism evidence="6 7">
    <name type="scientific">Ottowia thiooxydans</name>
    <dbReference type="NCBI Taxonomy" id="219182"/>
    <lineage>
        <taxon>Bacteria</taxon>
        <taxon>Pseudomonadati</taxon>
        <taxon>Pseudomonadota</taxon>
        <taxon>Betaproteobacteria</taxon>
        <taxon>Burkholderiales</taxon>
        <taxon>Comamonadaceae</taxon>
        <taxon>Ottowia</taxon>
    </lineage>
</organism>
<keyword evidence="1" id="KW-0474">Menaquinone biosynthesis</keyword>
<dbReference type="PROSITE" id="PS01184">
    <property type="entry name" value="UBIE_2"/>
    <property type="match status" value="1"/>
</dbReference>
<evidence type="ECO:0000256" key="4">
    <source>
        <dbReference type="ARBA" id="ARBA00022688"/>
    </source>
</evidence>
<dbReference type="PROSITE" id="PS51608">
    <property type="entry name" value="SAM_MT_UBIE"/>
    <property type="match status" value="1"/>
</dbReference>
<sequence>MSASKESAEPVRAPHQPIEGYYRTEEERAGFLREIFDSTASDYDRVERTLALGSGPWYRRRALERAGLAPGMRVVDVGFGTGLVATQAISIIGSPDLLTGVDPSPAMMGASPLASKVKLVEGKAERIPLPDASADFISMGYALRHISDLSAAFSEFHRVLKPGGRLCVLEITKPESGLGTVLLKGYMRGWVPLVAKLRGAGAHTPRIWRYYWDSIEACAPPARIMETMNAAGLEDVNRYVELGIFSEYRARKPL</sequence>
<name>A0ABV2QEE1_9BURK</name>
<dbReference type="EMBL" id="JBEPSH010000009">
    <property type="protein sequence ID" value="MET4579404.1"/>
    <property type="molecule type" value="Genomic_DNA"/>
</dbReference>
<dbReference type="GO" id="GO:0008425">
    <property type="term" value="F:2-methoxy-6-polyprenyl-1,4-benzoquinol methyltransferase activity"/>
    <property type="evidence" value="ECO:0007669"/>
    <property type="project" value="UniProtKB-EC"/>
</dbReference>
<dbReference type="PANTHER" id="PTHR43591">
    <property type="entry name" value="METHYLTRANSFERASE"/>
    <property type="match status" value="1"/>
</dbReference>
<protein>
    <submittedName>
        <fullName evidence="6">Demethylmenaquinone methyltransferase/2-methoxy-6-polyprenyl-1,4-benzoquinol methylase</fullName>
        <ecNumber evidence="6">2.1.1.163</ecNumber>
        <ecNumber evidence="6">2.1.1.201</ecNumber>
    </submittedName>
</protein>
<dbReference type="InterPro" id="IPR029063">
    <property type="entry name" value="SAM-dependent_MTases_sf"/>
</dbReference>
<dbReference type="EC" id="2.1.1.201" evidence="6"/>
<dbReference type="Proteomes" id="UP001549320">
    <property type="component" value="Unassembled WGS sequence"/>
</dbReference>
<evidence type="ECO:0000313" key="7">
    <source>
        <dbReference type="Proteomes" id="UP001549320"/>
    </source>
</evidence>
<dbReference type="CDD" id="cd02440">
    <property type="entry name" value="AdoMet_MTases"/>
    <property type="match status" value="1"/>
</dbReference>
<gene>
    <name evidence="6" type="ORF">ABIE13_004532</name>
</gene>
<evidence type="ECO:0000256" key="5">
    <source>
        <dbReference type="ARBA" id="ARBA00022691"/>
    </source>
</evidence>
<dbReference type="InterPro" id="IPR023576">
    <property type="entry name" value="UbiE/COQ5_MeTrFase_CS"/>
</dbReference>
<dbReference type="GO" id="GO:0032259">
    <property type="term" value="P:methylation"/>
    <property type="evidence" value="ECO:0007669"/>
    <property type="project" value="UniProtKB-KW"/>
</dbReference>
<dbReference type="PANTHER" id="PTHR43591:SF24">
    <property type="entry name" value="2-METHOXY-6-POLYPRENYL-1,4-BENZOQUINOL METHYLASE, MITOCHONDRIAL"/>
    <property type="match status" value="1"/>
</dbReference>
<keyword evidence="2 6" id="KW-0489">Methyltransferase</keyword>
<dbReference type="SUPFAM" id="SSF53335">
    <property type="entry name" value="S-adenosyl-L-methionine-dependent methyltransferases"/>
    <property type="match status" value="1"/>
</dbReference>
<dbReference type="GO" id="GO:0043770">
    <property type="term" value="F:demethylmenaquinone methyltransferase activity"/>
    <property type="evidence" value="ECO:0007669"/>
    <property type="project" value="UniProtKB-EC"/>
</dbReference>
<keyword evidence="3 6" id="KW-0808">Transferase</keyword>
<evidence type="ECO:0000256" key="3">
    <source>
        <dbReference type="ARBA" id="ARBA00022679"/>
    </source>
</evidence>